<sequence length="356" mass="39630">MEDASKLIICALLTLILLISELVIGQFSHCLTLQAVTNQSLYNLLTLTSAIVALKLEGRSPRLDLRSSFGWARLEVVGSLSSLVFLASLSFFTGIECLQTLFHNDHLDAMHQSFSVFSLVVIHFLIWMVVFCLIGGYSFQQSKIMESSTGGIQLTSGQRNANHSTSGKFRGIFHVPSRNIFRDLAGCVILILLSGGVFFFENNLNQKVKYIDPCLSLLSLGALLVSSYPIAKEAGLILLQTIPDKIDVNELRAELFRNFPAILNIHDMHIWCLVPTNIVVTMHVIFQNQESYNNAIVDIKSHLTERGISKFTIQPEMASGTPEDPEVMITEHLCLLDCAPTCRGRIRPKCHKPLVK</sequence>
<dbReference type="GO" id="GO:0005385">
    <property type="term" value="F:zinc ion transmembrane transporter activity"/>
    <property type="evidence" value="ECO:0007669"/>
    <property type="project" value="TreeGrafter"/>
</dbReference>
<gene>
    <name evidence="12" type="ORF">TCAL_07445</name>
</gene>
<dbReference type="STRING" id="6832.A0A553N7C3"/>
<dbReference type="PANTHER" id="PTHR45820">
    <property type="entry name" value="FI23527P1"/>
    <property type="match status" value="1"/>
</dbReference>
<dbReference type="Proteomes" id="UP000318571">
    <property type="component" value="Chromosome 8"/>
</dbReference>
<dbReference type="NCBIfam" id="TIGR01297">
    <property type="entry name" value="CDF"/>
    <property type="match status" value="1"/>
</dbReference>
<evidence type="ECO:0000256" key="1">
    <source>
        <dbReference type="ARBA" id="ARBA00004141"/>
    </source>
</evidence>
<evidence type="ECO:0000256" key="6">
    <source>
        <dbReference type="ARBA" id="ARBA00022989"/>
    </source>
</evidence>
<evidence type="ECO:0000313" key="13">
    <source>
        <dbReference type="Proteomes" id="UP000318571"/>
    </source>
</evidence>
<evidence type="ECO:0000256" key="3">
    <source>
        <dbReference type="ARBA" id="ARBA00022448"/>
    </source>
</evidence>
<dbReference type="SUPFAM" id="SSF161111">
    <property type="entry name" value="Cation efflux protein transmembrane domain-like"/>
    <property type="match status" value="1"/>
</dbReference>
<keyword evidence="7 8" id="KW-0472">Membrane</keyword>
<keyword evidence="13" id="KW-1185">Reference proteome</keyword>
<evidence type="ECO:0000259" key="10">
    <source>
        <dbReference type="Pfam" id="PF01545"/>
    </source>
</evidence>
<dbReference type="Gene3D" id="1.20.1510.10">
    <property type="entry name" value="Cation efflux protein transmembrane domain"/>
    <property type="match status" value="1"/>
</dbReference>
<accession>A0A553N7C3</accession>
<evidence type="ECO:0000256" key="5">
    <source>
        <dbReference type="ARBA" id="ARBA00022833"/>
    </source>
</evidence>
<keyword evidence="6 8" id="KW-1133">Transmembrane helix</keyword>
<feature type="signal peptide" evidence="9">
    <location>
        <begin position="1"/>
        <end position="25"/>
    </location>
</feature>
<feature type="domain" description="Cation efflux protein cytoplasmic" evidence="11">
    <location>
        <begin position="243"/>
        <end position="301"/>
    </location>
</feature>
<dbReference type="GO" id="GO:0016020">
    <property type="term" value="C:membrane"/>
    <property type="evidence" value="ECO:0007669"/>
    <property type="project" value="UniProtKB-SubCell"/>
</dbReference>
<feature type="transmembrane region" description="Helical" evidence="8">
    <location>
        <begin position="40"/>
        <end position="56"/>
    </location>
</feature>
<organism evidence="12 13">
    <name type="scientific">Tigriopus californicus</name>
    <name type="common">Marine copepod</name>
    <dbReference type="NCBI Taxonomy" id="6832"/>
    <lineage>
        <taxon>Eukaryota</taxon>
        <taxon>Metazoa</taxon>
        <taxon>Ecdysozoa</taxon>
        <taxon>Arthropoda</taxon>
        <taxon>Crustacea</taxon>
        <taxon>Multicrustacea</taxon>
        <taxon>Hexanauplia</taxon>
        <taxon>Copepoda</taxon>
        <taxon>Harpacticoida</taxon>
        <taxon>Harpacticidae</taxon>
        <taxon>Tigriopus</taxon>
    </lineage>
</organism>
<feature type="transmembrane region" description="Helical" evidence="8">
    <location>
        <begin position="76"/>
        <end position="95"/>
    </location>
</feature>
<comment type="similarity">
    <text evidence="2">Belongs to the cation diffusion facilitator (CDF) transporter (TC 2.A.4) family. SLC30A subfamily.</text>
</comment>
<dbReference type="InterPro" id="IPR002524">
    <property type="entry name" value="Cation_efflux"/>
</dbReference>
<evidence type="ECO:0000256" key="7">
    <source>
        <dbReference type="ARBA" id="ARBA00023136"/>
    </source>
</evidence>
<dbReference type="PANTHER" id="PTHR45820:SF9">
    <property type="entry name" value="FI23527P1"/>
    <property type="match status" value="1"/>
</dbReference>
<dbReference type="Pfam" id="PF01545">
    <property type="entry name" value="Cation_efflux"/>
    <property type="match status" value="1"/>
</dbReference>
<feature type="domain" description="Cation efflux protein transmembrane" evidence="10">
    <location>
        <begin position="7"/>
        <end position="239"/>
    </location>
</feature>
<dbReference type="GO" id="GO:0006882">
    <property type="term" value="P:intracellular zinc ion homeostasis"/>
    <property type="evidence" value="ECO:0007669"/>
    <property type="project" value="TreeGrafter"/>
</dbReference>
<protein>
    <recommendedName>
        <fullName evidence="14">Cation efflux protein cytoplasmic domain-containing protein</fullName>
    </recommendedName>
</protein>
<dbReference type="OrthoDB" id="29444at2759"/>
<dbReference type="InterPro" id="IPR027470">
    <property type="entry name" value="Cation_efflux_CTD"/>
</dbReference>
<evidence type="ECO:0000256" key="4">
    <source>
        <dbReference type="ARBA" id="ARBA00022692"/>
    </source>
</evidence>
<dbReference type="GO" id="GO:0010312">
    <property type="term" value="P:detoxification of zinc ion"/>
    <property type="evidence" value="ECO:0007669"/>
    <property type="project" value="TreeGrafter"/>
</dbReference>
<dbReference type="Pfam" id="PF16916">
    <property type="entry name" value="ZT_dimer"/>
    <property type="match status" value="1"/>
</dbReference>
<dbReference type="InterPro" id="IPR058533">
    <property type="entry name" value="Cation_efflux_TM"/>
</dbReference>
<evidence type="ECO:0000256" key="8">
    <source>
        <dbReference type="SAM" id="Phobius"/>
    </source>
</evidence>
<comment type="caution">
    <text evidence="12">The sequence shown here is derived from an EMBL/GenBank/DDBJ whole genome shotgun (WGS) entry which is preliminary data.</text>
</comment>
<evidence type="ECO:0000256" key="9">
    <source>
        <dbReference type="SAM" id="SignalP"/>
    </source>
</evidence>
<keyword evidence="3" id="KW-0813">Transport</keyword>
<keyword evidence="5" id="KW-0862">Zinc</keyword>
<comment type="subcellular location">
    <subcellularLocation>
        <location evidence="1">Membrane</location>
        <topology evidence="1">Multi-pass membrane protein</topology>
    </subcellularLocation>
</comment>
<evidence type="ECO:0000313" key="12">
    <source>
        <dbReference type="EMBL" id="TRY61336.1"/>
    </source>
</evidence>
<proteinExistence type="inferred from homology"/>
<keyword evidence="4 8" id="KW-0812">Transmembrane</keyword>
<name>A0A553N7C3_TIGCA</name>
<dbReference type="EMBL" id="VCGU01000459">
    <property type="protein sequence ID" value="TRY61336.1"/>
    <property type="molecule type" value="Genomic_DNA"/>
</dbReference>
<dbReference type="InterPro" id="IPR027469">
    <property type="entry name" value="Cation_efflux_TMD_sf"/>
</dbReference>
<feature type="transmembrane region" description="Helical" evidence="8">
    <location>
        <begin position="115"/>
        <end position="139"/>
    </location>
</feature>
<reference evidence="12 13" key="1">
    <citation type="journal article" date="2018" name="Nat. Ecol. Evol.">
        <title>Genomic signatures of mitonuclear coevolution across populations of Tigriopus californicus.</title>
        <authorList>
            <person name="Barreto F.S."/>
            <person name="Watson E.T."/>
            <person name="Lima T.G."/>
            <person name="Willett C.S."/>
            <person name="Edmands S."/>
            <person name="Li W."/>
            <person name="Burton R.S."/>
        </authorList>
    </citation>
    <scope>NUCLEOTIDE SEQUENCE [LARGE SCALE GENOMIC DNA]</scope>
    <source>
        <strain evidence="12 13">San Diego</strain>
    </source>
</reference>
<evidence type="ECO:0000256" key="2">
    <source>
        <dbReference type="ARBA" id="ARBA00008873"/>
    </source>
</evidence>
<dbReference type="OMA" id="WARIEVV"/>
<feature type="chain" id="PRO_5022217902" description="Cation efflux protein cytoplasmic domain-containing protein" evidence="9">
    <location>
        <begin position="26"/>
        <end position="356"/>
    </location>
</feature>
<evidence type="ECO:0008006" key="14">
    <source>
        <dbReference type="Google" id="ProtNLM"/>
    </source>
</evidence>
<dbReference type="AlphaFoldDB" id="A0A553N7C3"/>
<feature type="transmembrane region" description="Helical" evidence="8">
    <location>
        <begin position="180"/>
        <end position="198"/>
    </location>
</feature>
<keyword evidence="9" id="KW-0732">Signal</keyword>
<evidence type="ECO:0000259" key="11">
    <source>
        <dbReference type="Pfam" id="PF16916"/>
    </source>
</evidence>